<dbReference type="Proteomes" id="UP000198304">
    <property type="component" value="Unassembled WGS sequence"/>
</dbReference>
<dbReference type="EMBL" id="FZOJ01000063">
    <property type="protein sequence ID" value="SNT25401.1"/>
    <property type="molecule type" value="Genomic_DNA"/>
</dbReference>
<proteinExistence type="predicted"/>
<sequence>MATMKAAHHEILKEKWRQIINRYNESGLPVRQWCEENQVSATQYYYWLRVIRQETLIQI</sequence>
<reference evidence="1 2" key="1">
    <citation type="submission" date="2017-06" db="EMBL/GenBank/DDBJ databases">
        <authorList>
            <person name="Kim H.J."/>
            <person name="Triplett B.A."/>
        </authorList>
    </citation>
    <scope>NUCLEOTIDE SEQUENCE [LARGE SCALE GENOMIC DNA]</scope>
    <source>
        <strain evidence="1 2">SCA</strain>
    </source>
</reference>
<protein>
    <recommendedName>
        <fullName evidence="3">Transposase</fullName>
    </recommendedName>
</protein>
<accession>A0A239L4N1</accession>
<name>A0A239L4N1_9FIRM</name>
<evidence type="ECO:0000313" key="1">
    <source>
        <dbReference type="EMBL" id="SNT25401.1"/>
    </source>
</evidence>
<dbReference type="NCBIfam" id="NF047593">
    <property type="entry name" value="IS66_ISAeme5_TnpA"/>
    <property type="match status" value="1"/>
</dbReference>
<evidence type="ECO:0008006" key="3">
    <source>
        <dbReference type="Google" id="ProtNLM"/>
    </source>
</evidence>
<dbReference type="RefSeq" id="WP_089285577.1">
    <property type="nucleotide sequence ID" value="NZ_FZOJ01000063.1"/>
</dbReference>
<gene>
    <name evidence="1" type="ORF">SAMN05446037_10637</name>
</gene>
<organism evidence="1 2">
    <name type="scientific">Anaerovirgula multivorans</name>
    <dbReference type="NCBI Taxonomy" id="312168"/>
    <lineage>
        <taxon>Bacteria</taxon>
        <taxon>Bacillati</taxon>
        <taxon>Bacillota</taxon>
        <taxon>Clostridia</taxon>
        <taxon>Peptostreptococcales</taxon>
        <taxon>Natronincolaceae</taxon>
        <taxon>Anaerovirgula</taxon>
    </lineage>
</organism>
<evidence type="ECO:0000313" key="2">
    <source>
        <dbReference type="Proteomes" id="UP000198304"/>
    </source>
</evidence>
<keyword evidence="2" id="KW-1185">Reference proteome</keyword>
<dbReference type="OrthoDB" id="9808061at2"/>
<dbReference type="AlphaFoldDB" id="A0A239L4N1"/>